<protein>
    <submittedName>
        <fullName evidence="1">Uncharacterized protein</fullName>
    </submittedName>
</protein>
<keyword evidence="2" id="KW-1185">Reference proteome</keyword>
<dbReference type="Gene3D" id="1.25.40.10">
    <property type="entry name" value="Tetratricopeptide repeat domain"/>
    <property type="match status" value="1"/>
</dbReference>
<dbReference type="AlphaFoldDB" id="A0A9W6S0V6"/>
<evidence type="ECO:0000313" key="1">
    <source>
        <dbReference type="EMBL" id="GLY85905.1"/>
    </source>
</evidence>
<dbReference type="InterPro" id="IPR011990">
    <property type="entry name" value="TPR-like_helical_dom_sf"/>
</dbReference>
<evidence type="ECO:0000313" key="2">
    <source>
        <dbReference type="Proteomes" id="UP001165074"/>
    </source>
</evidence>
<comment type="caution">
    <text evidence="1">The sequence shown here is derived from an EMBL/GenBank/DDBJ whole genome shotgun (WGS) entry which is preliminary data.</text>
</comment>
<reference evidence="1" key="1">
    <citation type="submission" date="2023-03" db="EMBL/GenBank/DDBJ databases">
        <title>Actinoallomurus iriomotensis NBRC 103684.</title>
        <authorList>
            <person name="Ichikawa N."/>
            <person name="Sato H."/>
            <person name="Tonouchi N."/>
        </authorList>
    </citation>
    <scope>NUCLEOTIDE SEQUENCE</scope>
    <source>
        <strain evidence="1">NBRC 103684</strain>
    </source>
</reference>
<name>A0A9W6S0V6_9ACTN</name>
<dbReference type="EMBL" id="BSTK01000005">
    <property type="protein sequence ID" value="GLY85905.1"/>
    <property type="molecule type" value="Genomic_DNA"/>
</dbReference>
<proteinExistence type="predicted"/>
<sequence length="436" mass="47082">MTLIRPCDHREMASGDATTAWLIDRRNGADGYARAVLTAAADVVRLGVRSPIPAGLLEATAPEYRGPGGRVPADWFERSMTYLTASSAGQAPALAPAGTEPQAAGRYDLAAPLLRHIARARAEEKVPAGTWRAVVEQIGDKDDLERLAWSAEHRLLYCFAVPLWRRAIEGGSSVAPVRLAGLLAAQGATADAIALLRGRSDLDDDARGTLADLLAGQGEVREALDVLRARGGWRAATAERDLFGLLVAHGRLDDARALVREDDRRPSLDITRALADHGRLDDLPRRAGTGGRTAVFAFDRFLMQERRFDELRARADAGDSIASTFPAKLLYEEGRTEELRSRADAGDISSSARLAELLVRQGAVGESRSRADAGDRQPGAALAAELERRGEIGELRRRCDDGDHPAARRYALLPAAAGRVEEARSMFRWTSGGRTC</sequence>
<dbReference type="Proteomes" id="UP001165074">
    <property type="component" value="Unassembled WGS sequence"/>
</dbReference>
<accession>A0A9W6S0V6</accession>
<organism evidence="1 2">
    <name type="scientific">Actinoallomurus iriomotensis</name>
    <dbReference type="NCBI Taxonomy" id="478107"/>
    <lineage>
        <taxon>Bacteria</taxon>
        <taxon>Bacillati</taxon>
        <taxon>Actinomycetota</taxon>
        <taxon>Actinomycetes</taxon>
        <taxon>Streptosporangiales</taxon>
        <taxon>Thermomonosporaceae</taxon>
        <taxon>Actinoallomurus</taxon>
    </lineage>
</organism>
<gene>
    <name evidence="1" type="ORF">Airi02_038340</name>
</gene>